<comment type="similarity">
    <text evidence="2">Belongs to the bacterial sugar transferase family.</text>
</comment>
<dbReference type="PANTHER" id="PTHR30576">
    <property type="entry name" value="COLANIC BIOSYNTHESIS UDP-GLUCOSE LIPID CARRIER TRANSFERASE"/>
    <property type="match status" value="1"/>
</dbReference>
<feature type="transmembrane region" description="Helical" evidence="7">
    <location>
        <begin position="101"/>
        <end position="121"/>
    </location>
</feature>
<evidence type="ECO:0000313" key="9">
    <source>
        <dbReference type="EMBL" id="WNY47689.1"/>
    </source>
</evidence>
<dbReference type="InterPro" id="IPR017475">
    <property type="entry name" value="EPS_sugar_tfrase"/>
</dbReference>
<dbReference type="InterPro" id="IPR003362">
    <property type="entry name" value="Bact_transf"/>
</dbReference>
<dbReference type="AlphaFoldDB" id="A0AA97A0R4"/>
<dbReference type="Pfam" id="PF02397">
    <property type="entry name" value="Bac_transf"/>
    <property type="match status" value="1"/>
</dbReference>
<evidence type="ECO:0000313" key="10">
    <source>
        <dbReference type="Proteomes" id="UP001304088"/>
    </source>
</evidence>
<evidence type="ECO:0000256" key="6">
    <source>
        <dbReference type="ARBA" id="ARBA00023136"/>
    </source>
</evidence>
<dbReference type="Proteomes" id="UP001304088">
    <property type="component" value="Chromosome"/>
</dbReference>
<evidence type="ECO:0000256" key="4">
    <source>
        <dbReference type="ARBA" id="ARBA00022692"/>
    </source>
</evidence>
<name>A0AA97A0R4_9STRE</name>
<dbReference type="GO" id="GO:0016780">
    <property type="term" value="F:phosphotransferase activity, for other substituted phosphate groups"/>
    <property type="evidence" value="ECO:0007669"/>
    <property type="project" value="TreeGrafter"/>
</dbReference>
<keyword evidence="4 7" id="KW-0812">Transmembrane</keyword>
<feature type="transmembrane region" description="Helical" evidence="7">
    <location>
        <begin position="35"/>
        <end position="51"/>
    </location>
</feature>
<feature type="transmembrane region" description="Helical" evidence="7">
    <location>
        <begin position="265"/>
        <end position="286"/>
    </location>
</feature>
<sequence length="453" mass="51926">MENSSRRQSNLLFVQLAVVILVGMVIVELPYTDMTRSDLIILGLIHFFAYYSSRMEENFWNRDAIRELEKVVIYNVIFSLSLSFIAFMLEENFIISRWEVIYFLVLNTMGIYLINLVLKGLHQSTAANRLLVLTVSERLDQVLTNLQTLGLKPENIAGIVLMDKEPKQVGDLHWVQVEDAIHFAKTEAIDKVFINVPSSQTDLDLAYWISEFEVMGIEVNVHVNLYDLDTFGSKKIRHFGNFHIISFSSNFYSISHVILKRIVDIIGSLVGLVLFGIAYLILAPIIKKDGGPVIFAQDRVGRNGRVFKFYKFRSMSQDAEARKSELLEQNQMQGGMFKMDNDPRITKIGHFIRKTSLDELPQFYNVLKGDMSLVGTRPPTVDEFEAYTPSQKRRLSFKPGITGLWQVSGRSDITNFDEVVKLDLAYIDNWTIWSDVKIILLTIKVILFREGAK</sequence>
<evidence type="ECO:0000256" key="5">
    <source>
        <dbReference type="ARBA" id="ARBA00022989"/>
    </source>
</evidence>
<dbReference type="NCBIfam" id="TIGR03025">
    <property type="entry name" value="EPS_sugtrans"/>
    <property type="match status" value="1"/>
</dbReference>
<dbReference type="GO" id="GO:0016020">
    <property type="term" value="C:membrane"/>
    <property type="evidence" value="ECO:0007669"/>
    <property type="project" value="UniProtKB-SubCell"/>
</dbReference>
<evidence type="ECO:0000256" key="2">
    <source>
        <dbReference type="ARBA" id="ARBA00006464"/>
    </source>
</evidence>
<accession>A0AA97A0R4</accession>
<proteinExistence type="inferred from homology"/>
<dbReference type="PANTHER" id="PTHR30576:SF10">
    <property type="entry name" value="SLL5057 PROTEIN"/>
    <property type="match status" value="1"/>
</dbReference>
<feature type="domain" description="Bacterial sugar transferase" evidence="8">
    <location>
        <begin position="260"/>
        <end position="447"/>
    </location>
</feature>
<evidence type="ECO:0000259" key="8">
    <source>
        <dbReference type="Pfam" id="PF02397"/>
    </source>
</evidence>
<evidence type="ECO:0000256" key="7">
    <source>
        <dbReference type="SAM" id="Phobius"/>
    </source>
</evidence>
<organism evidence="9 10">
    <name type="scientific">Streptococcus suivaginalis</name>
    <dbReference type="NCBI Taxonomy" id="3028082"/>
    <lineage>
        <taxon>Bacteria</taxon>
        <taxon>Bacillati</taxon>
        <taxon>Bacillota</taxon>
        <taxon>Bacilli</taxon>
        <taxon>Lactobacillales</taxon>
        <taxon>Streptococcaceae</taxon>
        <taxon>Streptococcus</taxon>
    </lineage>
</organism>
<comment type="subcellular location">
    <subcellularLocation>
        <location evidence="1">Membrane</location>
        <topology evidence="1">Multi-pass membrane protein</topology>
    </subcellularLocation>
</comment>
<dbReference type="KEGG" id="ssuv:PXH68_02970"/>
<protein>
    <submittedName>
        <fullName evidence="9">Sugar transferase</fullName>
    </submittedName>
</protein>
<keyword evidence="6 7" id="KW-0472">Membrane</keyword>
<feature type="transmembrane region" description="Helical" evidence="7">
    <location>
        <begin position="71"/>
        <end position="89"/>
    </location>
</feature>
<evidence type="ECO:0000256" key="1">
    <source>
        <dbReference type="ARBA" id="ARBA00004141"/>
    </source>
</evidence>
<gene>
    <name evidence="9" type="ORF">PXH68_02970</name>
</gene>
<reference evidence="9 10" key="1">
    <citation type="submission" date="2023-02" db="EMBL/GenBank/DDBJ databases">
        <title>Streptococcus sp. Genome Sequencing and Assembly.</title>
        <authorList>
            <person name="Shore S.M."/>
            <person name="Nicholson T.L."/>
        </authorList>
    </citation>
    <scope>NUCLEOTIDE SEQUENCE [LARGE SCALE GENOMIC DNA]</scope>
    <source>
        <strain evidence="9 10">29896</strain>
    </source>
</reference>
<keyword evidence="5 7" id="KW-1133">Transmembrane helix</keyword>
<evidence type="ECO:0000256" key="3">
    <source>
        <dbReference type="ARBA" id="ARBA00022679"/>
    </source>
</evidence>
<keyword evidence="10" id="KW-1185">Reference proteome</keyword>
<keyword evidence="3 9" id="KW-0808">Transferase</keyword>
<dbReference type="RefSeq" id="WP_248027505.1">
    <property type="nucleotide sequence ID" value="NZ_CP118733.1"/>
</dbReference>
<feature type="transmembrane region" description="Helical" evidence="7">
    <location>
        <begin position="12"/>
        <end position="29"/>
    </location>
</feature>
<dbReference type="EMBL" id="CP118733">
    <property type="protein sequence ID" value="WNY47689.1"/>
    <property type="molecule type" value="Genomic_DNA"/>
</dbReference>